<gene>
    <name evidence="2" type="ORF">GCM10023318_31730</name>
</gene>
<dbReference type="RefSeq" id="WP_345496125.1">
    <property type="nucleotide sequence ID" value="NZ_BAABJM010000002.1"/>
</dbReference>
<evidence type="ECO:0000259" key="1">
    <source>
        <dbReference type="Pfam" id="PF18029"/>
    </source>
</evidence>
<name>A0ABP9KBW9_9NOCA</name>
<accession>A0ABP9KBW9</accession>
<evidence type="ECO:0000313" key="2">
    <source>
        <dbReference type="EMBL" id="GAA5055495.1"/>
    </source>
</evidence>
<sequence>MIRWIWALLDRQAAHFTASAQFWATVTDTEIVRHRSDTGEFVTLLPDSETTMDAQATPSVRLRTTARGVGVRLDLAVLEVGAAVDRAVELGATVLAERPDHTVLHSPRGMVLR</sequence>
<reference evidence="3" key="1">
    <citation type="journal article" date="2019" name="Int. J. Syst. Evol. Microbiol.">
        <title>The Global Catalogue of Microorganisms (GCM) 10K type strain sequencing project: providing services to taxonomists for standard genome sequencing and annotation.</title>
        <authorList>
            <consortium name="The Broad Institute Genomics Platform"/>
            <consortium name="The Broad Institute Genome Sequencing Center for Infectious Disease"/>
            <person name="Wu L."/>
            <person name="Ma J."/>
        </authorList>
    </citation>
    <scope>NUCLEOTIDE SEQUENCE [LARGE SCALE GENOMIC DNA]</scope>
    <source>
        <strain evidence="3">JCM 18298</strain>
    </source>
</reference>
<dbReference type="Proteomes" id="UP001500603">
    <property type="component" value="Unassembled WGS sequence"/>
</dbReference>
<dbReference type="Gene3D" id="3.10.180.10">
    <property type="entry name" value="2,3-Dihydroxybiphenyl 1,2-Dioxygenase, domain 1"/>
    <property type="match status" value="1"/>
</dbReference>
<proteinExistence type="predicted"/>
<dbReference type="InterPro" id="IPR041581">
    <property type="entry name" value="Glyoxalase_6"/>
</dbReference>
<protein>
    <recommendedName>
        <fullName evidence="1">Glyoxalase-like domain-containing protein</fullName>
    </recommendedName>
</protein>
<organism evidence="2 3">
    <name type="scientific">Nocardia callitridis</name>
    <dbReference type="NCBI Taxonomy" id="648753"/>
    <lineage>
        <taxon>Bacteria</taxon>
        <taxon>Bacillati</taxon>
        <taxon>Actinomycetota</taxon>
        <taxon>Actinomycetes</taxon>
        <taxon>Mycobacteriales</taxon>
        <taxon>Nocardiaceae</taxon>
        <taxon>Nocardia</taxon>
    </lineage>
</organism>
<evidence type="ECO:0000313" key="3">
    <source>
        <dbReference type="Proteomes" id="UP001500603"/>
    </source>
</evidence>
<dbReference type="EMBL" id="BAABJM010000002">
    <property type="protein sequence ID" value="GAA5055495.1"/>
    <property type="molecule type" value="Genomic_DNA"/>
</dbReference>
<keyword evidence="3" id="KW-1185">Reference proteome</keyword>
<feature type="domain" description="Glyoxalase-like" evidence="1">
    <location>
        <begin position="9"/>
        <end position="110"/>
    </location>
</feature>
<dbReference type="InterPro" id="IPR029068">
    <property type="entry name" value="Glyas_Bleomycin-R_OHBP_Dase"/>
</dbReference>
<comment type="caution">
    <text evidence="2">The sequence shown here is derived from an EMBL/GenBank/DDBJ whole genome shotgun (WGS) entry which is preliminary data.</text>
</comment>
<dbReference type="Pfam" id="PF18029">
    <property type="entry name" value="Glyoxalase_6"/>
    <property type="match status" value="1"/>
</dbReference>